<protein>
    <submittedName>
        <fullName evidence="2">Tail fiber protein</fullName>
    </submittedName>
</protein>
<gene>
    <name evidence="2" type="ORF">ABV408_08430</name>
</gene>
<name>A0AB74UJ06_9GAMM</name>
<dbReference type="SUPFAM" id="SSF88874">
    <property type="entry name" value="Receptor-binding domain of short tail fibre protein gp12"/>
    <property type="match status" value="1"/>
</dbReference>
<evidence type="ECO:0000313" key="2">
    <source>
        <dbReference type="EMBL" id="XCJ81190.1"/>
    </source>
</evidence>
<dbReference type="Pfam" id="PF07484">
    <property type="entry name" value="Collar"/>
    <property type="match status" value="1"/>
</dbReference>
<dbReference type="AlphaFoldDB" id="A0AB74UJ06"/>
<dbReference type="RefSeq" id="WP_353981956.1">
    <property type="nucleotide sequence ID" value="NZ_CP159578.1"/>
</dbReference>
<reference evidence="2" key="1">
    <citation type="submission" date="2024-06" db="EMBL/GenBank/DDBJ databases">
        <title>Complete genome of Salinicola endophyticus HNIBRBA4755.</title>
        <authorList>
            <person name="Shin S.Y."/>
            <person name="Kang H."/>
            <person name="Song J."/>
        </authorList>
    </citation>
    <scope>NUCLEOTIDE SEQUENCE</scope>
    <source>
        <strain evidence="2">HNIBRBA4755</strain>
    </source>
</reference>
<accession>A0AB74UJ06</accession>
<dbReference type="EMBL" id="CP159578">
    <property type="protein sequence ID" value="XCJ81190.1"/>
    <property type="molecule type" value="Genomic_DNA"/>
</dbReference>
<evidence type="ECO:0000259" key="1">
    <source>
        <dbReference type="Pfam" id="PF07484"/>
    </source>
</evidence>
<feature type="domain" description="Phage tail collar" evidence="1">
    <location>
        <begin position="8"/>
        <end position="63"/>
    </location>
</feature>
<dbReference type="InterPro" id="IPR037053">
    <property type="entry name" value="Phage_tail_collar_dom_sf"/>
</dbReference>
<dbReference type="Gene3D" id="3.90.1340.10">
    <property type="entry name" value="Phage tail collar domain"/>
    <property type="match status" value="1"/>
</dbReference>
<dbReference type="InterPro" id="IPR011083">
    <property type="entry name" value="Phage_tail_collar_dom"/>
</dbReference>
<organism evidence="2">
    <name type="scientific">Salinicola endophyticus</name>
    <dbReference type="NCBI Taxonomy" id="1949083"/>
    <lineage>
        <taxon>Bacteria</taxon>
        <taxon>Pseudomonadati</taxon>
        <taxon>Pseudomonadota</taxon>
        <taxon>Gammaproteobacteria</taxon>
        <taxon>Oceanospirillales</taxon>
        <taxon>Halomonadaceae</taxon>
        <taxon>Salinicola</taxon>
    </lineage>
</organism>
<proteinExistence type="predicted"/>
<sequence>MDIDSYMGVIAPFAGNFAPRGWMICNGQLLSIAQYTALYSLLGTTYGGEGRTTFGLPNLNGRVAMGGGQYRDGSMGGTERVTLQPYVLPVHKHAGAAHADVTWQATAMPADASQVWGAATLAESVGASGREPVTVQIYAPASGTVELPAQLQVGAQLAVSGQNQPVDIRQPVLGLTQCICIEGIYPPRS</sequence>